<evidence type="ECO:0000259" key="9">
    <source>
        <dbReference type="Pfam" id="PF23598"/>
    </source>
</evidence>
<dbReference type="STRING" id="40149.A0A0E0F885"/>
<evidence type="ECO:0000256" key="5">
    <source>
        <dbReference type="ARBA" id="ARBA00022821"/>
    </source>
</evidence>
<dbReference type="Pfam" id="PF23598">
    <property type="entry name" value="LRR_14"/>
    <property type="match status" value="1"/>
</dbReference>
<dbReference type="InterPro" id="IPR038005">
    <property type="entry name" value="RX-like_CC"/>
</dbReference>
<keyword evidence="5" id="KW-0611">Plant defense</keyword>
<sequence length="960" mass="107511">MAQLAVSTVHALLGVISKEAELLVGVRGDVQFIRDEMESITGLLRHLAGTKERASDHQVRAWIKQVMELAYDSNNCVERYAATRSRPGDRKGFFGRLRWAAGLPRATVVRRQVAARIRKLKVRAREVGERQHRYGVAVPPKTDGAGGERASRNTLGGDADADASSRRRAAVLDYTTDMLAESTKELIKCVLDYGMPKDGAAGVQPSRRLSTVVIIAPDGADGATLADRVHTYYKHQFSGVTATPPPPLFERVLSVAVERPLNVETIMDRNVVQLRTEGYIGRVNDDVAAGAGSQYLRSSLALTSLVRRPWNWKMALTALTASASTTDDEVMLQLQQCLRGKRLLLHLSNMDYPQIVVQMKPLLLDTLDCSPGSVLVISSKQREVVSCFSPTKTVFYSHTQFHIDKAGKYLPESYTQIMLDVRGVLKMCDMDDYCTKLFLTALCNNPNRTSEELRDLSESLASLDNKMKKNNRMLAFCYQGLPDEYKNCLWYTAVFTRGIYDVRGSSLARQWVAEGLIAKSGNRSAKEEAELCLDMLRCQDLILARRGPPQQGATVDDLLDTKQLPLDLDLHFSIHNGIRIRQLDCTTDPRLQRRSVMEFLRNPPTSSRLQLLRVLDLEGCVGITNRHLRNMCKIRKLKYLSLRGTEVAKLPKRLDQLDQLKTLDIRQTKVQVFDPRLPKLAHLLVGRTDCQGEDAASVKSWETFSTVSMHDRHGVPNPAWYSMTDLETLSHVRVSQIMELAKVRDNLKNLRKLGIVLCGGDDGRSGSNLNDDLFDQINKLNELAFLRSLSIRMEVPGVFWDSTNAVVLATPLRQLESLRICGFRGSLLPRRIKELHNLTKLTLRDTLMNEAILGELKSLHHSVYATTRSMQDDTVVTITFAPEAAPKLAKIAWSFQLMESLTGIKNLGRLKRIQLKRSAGDIAIDEYPQLRQEIKEHPNKPVLDCPTKDGQANHVAAATS</sequence>
<keyword evidence="6" id="KW-0175">Coiled coil</keyword>
<feature type="domain" description="Disease resistance R13L4/SHOC-2-like LRR" evidence="9">
    <location>
        <begin position="604"/>
        <end position="942"/>
    </location>
</feature>
<dbReference type="GO" id="GO:0098542">
    <property type="term" value="P:defense response to other organism"/>
    <property type="evidence" value="ECO:0007669"/>
    <property type="project" value="TreeGrafter"/>
</dbReference>
<dbReference type="Proteomes" id="UP000008021">
    <property type="component" value="Chromosome 11"/>
</dbReference>
<dbReference type="Pfam" id="PF18052">
    <property type="entry name" value="Rx_N"/>
    <property type="match status" value="1"/>
</dbReference>
<evidence type="ECO:0000313" key="10">
    <source>
        <dbReference type="EnsemblPlants" id="OMERI11G17860.1"/>
    </source>
</evidence>
<dbReference type="PANTHER" id="PTHR23155">
    <property type="entry name" value="DISEASE RESISTANCE PROTEIN RP"/>
    <property type="match status" value="1"/>
</dbReference>
<keyword evidence="4" id="KW-0547">Nucleotide-binding</keyword>
<evidence type="ECO:0000256" key="1">
    <source>
        <dbReference type="ARBA" id="ARBA00008894"/>
    </source>
</evidence>
<dbReference type="InterPro" id="IPR041118">
    <property type="entry name" value="Rx_N"/>
</dbReference>
<evidence type="ECO:0000259" key="8">
    <source>
        <dbReference type="Pfam" id="PF18052"/>
    </source>
</evidence>
<evidence type="ECO:0000256" key="7">
    <source>
        <dbReference type="SAM" id="MobiDB-lite"/>
    </source>
</evidence>
<proteinExistence type="inferred from homology"/>
<dbReference type="Gramene" id="OMERI11G17860.1">
    <property type="protein sequence ID" value="OMERI11G17860.1"/>
    <property type="gene ID" value="OMERI11G17860"/>
</dbReference>
<evidence type="ECO:0000256" key="4">
    <source>
        <dbReference type="ARBA" id="ARBA00022741"/>
    </source>
</evidence>
<reference evidence="10" key="1">
    <citation type="submission" date="2015-04" db="UniProtKB">
        <authorList>
            <consortium name="EnsemblPlants"/>
        </authorList>
    </citation>
    <scope>IDENTIFICATION</scope>
</reference>
<keyword evidence="2" id="KW-0433">Leucine-rich repeat</keyword>
<organism evidence="10">
    <name type="scientific">Oryza meridionalis</name>
    <dbReference type="NCBI Taxonomy" id="40149"/>
    <lineage>
        <taxon>Eukaryota</taxon>
        <taxon>Viridiplantae</taxon>
        <taxon>Streptophyta</taxon>
        <taxon>Embryophyta</taxon>
        <taxon>Tracheophyta</taxon>
        <taxon>Spermatophyta</taxon>
        <taxon>Magnoliopsida</taxon>
        <taxon>Liliopsida</taxon>
        <taxon>Poales</taxon>
        <taxon>Poaceae</taxon>
        <taxon>BOP clade</taxon>
        <taxon>Oryzoideae</taxon>
        <taxon>Oryzeae</taxon>
        <taxon>Oryzinae</taxon>
        <taxon>Oryza</taxon>
    </lineage>
</organism>
<dbReference type="Gene3D" id="3.80.10.10">
    <property type="entry name" value="Ribonuclease Inhibitor"/>
    <property type="match status" value="1"/>
</dbReference>
<evidence type="ECO:0000256" key="6">
    <source>
        <dbReference type="ARBA" id="ARBA00023054"/>
    </source>
</evidence>
<dbReference type="InterPro" id="IPR044974">
    <property type="entry name" value="Disease_R_plants"/>
</dbReference>
<evidence type="ECO:0000256" key="3">
    <source>
        <dbReference type="ARBA" id="ARBA00022737"/>
    </source>
</evidence>
<keyword evidence="11" id="KW-1185">Reference proteome</keyword>
<feature type="domain" description="Disease resistance N-terminal" evidence="8">
    <location>
        <begin position="10"/>
        <end position="87"/>
    </location>
</feature>
<dbReference type="InterPro" id="IPR032675">
    <property type="entry name" value="LRR_dom_sf"/>
</dbReference>
<dbReference type="HOGENOM" id="CLU_000837_7_0_1"/>
<dbReference type="Gene3D" id="1.20.5.4130">
    <property type="match status" value="1"/>
</dbReference>
<evidence type="ECO:0000313" key="11">
    <source>
        <dbReference type="Proteomes" id="UP000008021"/>
    </source>
</evidence>
<protein>
    <submittedName>
        <fullName evidence="10">Uncharacterized protein</fullName>
    </submittedName>
</protein>
<dbReference type="PANTHER" id="PTHR23155:SF1091">
    <property type="entry name" value="EXPRESSED PROTEIN"/>
    <property type="match status" value="1"/>
</dbReference>
<reference evidence="10" key="2">
    <citation type="submission" date="2018-05" db="EMBL/GenBank/DDBJ databases">
        <title>OmerRS3 (Oryza meridionalis Reference Sequence Version 3).</title>
        <authorList>
            <person name="Zhang J."/>
            <person name="Kudrna D."/>
            <person name="Lee S."/>
            <person name="Talag J."/>
            <person name="Welchert J."/>
            <person name="Wing R.A."/>
        </authorList>
    </citation>
    <scope>NUCLEOTIDE SEQUENCE [LARGE SCALE GENOMIC DNA]</scope>
    <source>
        <strain evidence="10">cv. OR44</strain>
    </source>
</reference>
<evidence type="ECO:0000256" key="2">
    <source>
        <dbReference type="ARBA" id="ARBA00022614"/>
    </source>
</evidence>
<dbReference type="SUPFAM" id="SSF52047">
    <property type="entry name" value="RNI-like"/>
    <property type="match status" value="1"/>
</dbReference>
<accession>A0A0E0F885</accession>
<dbReference type="AlphaFoldDB" id="A0A0E0F885"/>
<keyword evidence="3" id="KW-0677">Repeat</keyword>
<dbReference type="eggNOG" id="ENOG502QQ2D">
    <property type="taxonomic scope" value="Eukaryota"/>
</dbReference>
<dbReference type="CDD" id="cd14798">
    <property type="entry name" value="RX-CC_like"/>
    <property type="match status" value="1"/>
</dbReference>
<feature type="region of interest" description="Disordered" evidence="7">
    <location>
        <begin position="936"/>
        <end position="960"/>
    </location>
</feature>
<dbReference type="InterPro" id="IPR055414">
    <property type="entry name" value="LRR_R13L4/SHOC2-like"/>
</dbReference>
<comment type="similarity">
    <text evidence="1">Belongs to the disease resistance NB-LRR family.</text>
</comment>
<name>A0A0E0F885_9ORYZ</name>
<feature type="region of interest" description="Disordered" evidence="7">
    <location>
        <begin position="136"/>
        <end position="162"/>
    </location>
</feature>
<dbReference type="GO" id="GO:0000166">
    <property type="term" value="F:nucleotide binding"/>
    <property type="evidence" value="ECO:0007669"/>
    <property type="project" value="UniProtKB-KW"/>
</dbReference>
<dbReference type="EnsemblPlants" id="OMERI11G17860.1">
    <property type="protein sequence ID" value="OMERI11G17860.1"/>
    <property type="gene ID" value="OMERI11G17860"/>
</dbReference>